<dbReference type="EMBL" id="LAZR01069926">
    <property type="protein sequence ID" value="KKK46747.1"/>
    <property type="molecule type" value="Genomic_DNA"/>
</dbReference>
<feature type="region of interest" description="Disordered" evidence="1">
    <location>
        <begin position="41"/>
        <end position="62"/>
    </location>
</feature>
<keyword evidence="2" id="KW-1133">Transmembrane helix</keyword>
<keyword evidence="2" id="KW-0812">Transmembrane</keyword>
<sequence length="168" mass="17977">MVKAIMVRLAFAAALCAPLVAVAQSDAAPAAPTVPELDKLDAAPTTSDATPPAIDNPAKADPTGHAKQLYDKMRSGDWLPAVGIFLMFIVWIVRFGLGSIWKWFDSKLGGYVIAFGSAFVMTFAVAFKSNEGLSFGLIMTALAGAWVASGQLESLKDAWKTWKAKRKK</sequence>
<evidence type="ECO:0000256" key="2">
    <source>
        <dbReference type="SAM" id="Phobius"/>
    </source>
</evidence>
<feature type="transmembrane region" description="Helical" evidence="2">
    <location>
        <begin position="78"/>
        <end position="96"/>
    </location>
</feature>
<feature type="transmembrane region" description="Helical" evidence="2">
    <location>
        <begin position="108"/>
        <end position="127"/>
    </location>
</feature>
<keyword evidence="2" id="KW-0472">Membrane</keyword>
<proteinExistence type="predicted"/>
<accession>A0A0F8VR02</accession>
<dbReference type="AlphaFoldDB" id="A0A0F8VR02"/>
<organism evidence="3">
    <name type="scientific">marine sediment metagenome</name>
    <dbReference type="NCBI Taxonomy" id="412755"/>
    <lineage>
        <taxon>unclassified sequences</taxon>
        <taxon>metagenomes</taxon>
        <taxon>ecological metagenomes</taxon>
    </lineage>
</organism>
<feature type="compositionally biased region" description="Low complexity" evidence="1">
    <location>
        <begin position="42"/>
        <end position="55"/>
    </location>
</feature>
<comment type="caution">
    <text evidence="3">The sequence shown here is derived from an EMBL/GenBank/DDBJ whole genome shotgun (WGS) entry which is preliminary data.</text>
</comment>
<feature type="transmembrane region" description="Helical" evidence="2">
    <location>
        <begin position="133"/>
        <end position="152"/>
    </location>
</feature>
<gene>
    <name evidence="3" type="ORF">LCGC14_3162160</name>
</gene>
<evidence type="ECO:0000313" key="3">
    <source>
        <dbReference type="EMBL" id="KKK46747.1"/>
    </source>
</evidence>
<protein>
    <submittedName>
        <fullName evidence="3">Uncharacterized protein</fullName>
    </submittedName>
</protein>
<reference evidence="3" key="1">
    <citation type="journal article" date="2015" name="Nature">
        <title>Complex archaea that bridge the gap between prokaryotes and eukaryotes.</title>
        <authorList>
            <person name="Spang A."/>
            <person name="Saw J.H."/>
            <person name="Jorgensen S.L."/>
            <person name="Zaremba-Niedzwiedzka K."/>
            <person name="Martijn J."/>
            <person name="Lind A.E."/>
            <person name="van Eijk R."/>
            <person name="Schleper C."/>
            <person name="Guy L."/>
            <person name="Ettema T.J."/>
        </authorList>
    </citation>
    <scope>NUCLEOTIDE SEQUENCE</scope>
</reference>
<evidence type="ECO:0000256" key="1">
    <source>
        <dbReference type="SAM" id="MobiDB-lite"/>
    </source>
</evidence>
<name>A0A0F8VR02_9ZZZZ</name>